<feature type="chain" id="PRO_5045362710" evidence="1">
    <location>
        <begin position="25"/>
        <end position="125"/>
    </location>
</feature>
<feature type="signal peptide" evidence="1">
    <location>
        <begin position="1"/>
        <end position="24"/>
    </location>
</feature>
<keyword evidence="4" id="KW-1185">Reference proteome</keyword>
<name>A0ABS1S2E5_9RHOB</name>
<evidence type="ECO:0000256" key="1">
    <source>
        <dbReference type="SAM" id="SignalP"/>
    </source>
</evidence>
<dbReference type="InterPro" id="IPR005183">
    <property type="entry name" value="DUF305_CopM-like"/>
</dbReference>
<dbReference type="Pfam" id="PF03713">
    <property type="entry name" value="DUF305"/>
    <property type="match status" value="1"/>
</dbReference>
<dbReference type="Gene3D" id="1.20.1260.10">
    <property type="match status" value="1"/>
</dbReference>
<feature type="domain" description="DUF305" evidence="2">
    <location>
        <begin position="35"/>
        <end position="118"/>
    </location>
</feature>
<keyword evidence="1" id="KW-0732">Signal</keyword>
<dbReference type="EMBL" id="JAESHT010000003">
    <property type="protein sequence ID" value="MBL3672887.1"/>
    <property type="molecule type" value="Genomic_DNA"/>
</dbReference>
<dbReference type="PANTHER" id="PTHR36933">
    <property type="entry name" value="SLL0788 PROTEIN"/>
    <property type="match status" value="1"/>
</dbReference>
<evidence type="ECO:0000313" key="3">
    <source>
        <dbReference type="EMBL" id="MBL3672887.1"/>
    </source>
</evidence>
<evidence type="ECO:0000259" key="2">
    <source>
        <dbReference type="Pfam" id="PF03713"/>
    </source>
</evidence>
<sequence length="125" mass="13319">MSKSVRRGLGLSPILFALAFGAYAQDAAHGGHGGHGASDDAAAQAYQSVMEKMHGDMAMAPSGDADVDFVRGMIPHHQGAIDMAKVVLEHGNDPEIRQLAEEVIAAQEAEIQTMRDWLARNGHTE</sequence>
<dbReference type="InterPro" id="IPR012347">
    <property type="entry name" value="Ferritin-like"/>
</dbReference>
<dbReference type="PANTHER" id="PTHR36933:SF1">
    <property type="entry name" value="SLL0788 PROTEIN"/>
    <property type="match status" value="1"/>
</dbReference>
<comment type="caution">
    <text evidence="3">The sequence shown here is derived from an EMBL/GenBank/DDBJ whole genome shotgun (WGS) entry which is preliminary data.</text>
</comment>
<accession>A0ABS1S2E5</accession>
<reference evidence="3 4" key="1">
    <citation type="submission" date="2021-01" db="EMBL/GenBank/DDBJ databases">
        <title>011410 draft genome.</title>
        <authorList>
            <person name="Lang L."/>
        </authorList>
    </citation>
    <scope>NUCLEOTIDE SEQUENCE [LARGE SCALE GENOMIC DNA]</scope>
    <source>
        <strain evidence="3 4">KCTC 42845</strain>
    </source>
</reference>
<proteinExistence type="predicted"/>
<dbReference type="RefSeq" id="WP_191308589.1">
    <property type="nucleotide sequence ID" value="NZ_BNCL01000003.1"/>
</dbReference>
<organism evidence="3 4">
    <name type="scientific">Paracoccus aerius</name>
    <dbReference type="NCBI Taxonomy" id="1915382"/>
    <lineage>
        <taxon>Bacteria</taxon>
        <taxon>Pseudomonadati</taxon>
        <taxon>Pseudomonadota</taxon>
        <taxon>Alphaproteobacteria</taxon>
        <taxon>Rhodobacterales</taxon>
        <taxon>Paracoccaceae</taxon>
        <taxon>Paracoccus</taxon>
    </lineage>
</organism>
<evidence type="ECO:0000313" key="4">
    <source>
        <dbReference type="Proteomes" id="UP000644749"/>
    </source>
</evidence>
<dbReference type="Proteomes" id="UP000644749">
    <property type="component" value="Unassembled WGS sequence"/>
</dbReference>
<gene>
    <name evidence="3" type="ORF">JL111_05235</name>
</gene>
<protein>
    <submittedName>
        <fullName evidence="3">DUF305 domain-containing protein</fullName>
    </submittedName>
</protein>